<reference evidence="3" key="1">
    <citation type="submission" date="2015-07" db="EMBL/GenBank/DDBJ databases">
        <title>Transcriptome Assembly of Anthurium amnicola.</title>
        <authorList>
            <person name="Suzuki J."/>
        </authorList>
    </citation>
    <scope>NUCLEOTIDE SEQUENCE</scope>
</reference>
<dbReference type="PANTHER" id="PTHR13056">
    <property type="entry name" value="VACUOLAR FUSION PROTEIN CCZ1 HOMOLOG-RELATED"/>
    <property type="match status" value="1"/>
</dbReference>
<accession>A0A1D1YEG0</accession>
<dbReference type="GO" id="GO:0035658">
    <property type="term" value="C:Mon1-Ccz1 complex"/>
    <property type="evidence" value="ECO:0007669"/>
    <property type="project" value="InterPro"/>
</dbReference>
<evidence type="ECO:0000259" key="2">
    <source>
        <dbReference type="Pfam" id="PF19031"/>
    </source>
</evidence>
<dbReference type="Pfam" id="PF19031">
    <property type="entry name" value="Intu_longin_1"/>
    <property type="match status" value="1"/>
</dbReference>
<dbReference type="PANTHER" id="PTHR13056:SF0">
    <property type="entry name" value="VACUOLAR FUSION PROTEIN CCZ1 HOMOLOG-RELATED"/>
    <property type="match status" value="1"/>
</dbReference>
<dbReference type="EMBL" id="GDJX01013656">
    <property type="protein sequence ID" value="JAT54280.1"/>
    <property type="molecule type" value="Transcribed_RNA"/>
</dbReference>
<protein>
    <submittedName>
        <fullName evidence="3">Vacuolar fusion protein CCZ1</fullName>
    </submittedName>
</protein>
<evidence type="ECO:0000256" key="1">
    <source>
        <dbReference type="ARBA" id="ARBA00005352"/>
    </source>
</evidence>
<dbReference type="EMBL" id="GDJX01014935">
    <property type="protein sequence ID" value="JAT53001.1"/>
    <property type="molecule type" value="Transcribed_RNA"/>
</dbReference>
<evidence type="ECO:0000313" key="4">
    <source>
        <dbReference type="EMBL" id="JAT54280.1"/>
    </source>
</evidence>
<proteinExistence type="inferred from homology"/>
<feature type="domain" description="CCZ1/INTU/HSP4 first Longin" evidence="2">
    <location>
        <begin position="15"/>
        <end position="125"/>
    </location>
</feature>
<name>A0A1D1YEG0_9ARAE</name>
<dbReference type="InterPro" id="IPR043987">
    <property type="entry name" value="CCZ1/INTU/HSP4_longin_1"/>
</dbReference>
<dbReference type="InterPro" id="IPR013176">
    <property type="entry name" value="Ccz1"/>
</dbReference>
<sequence>MGLSSGTNVNEGIQFCVFDLRRGQQEGEELDKILYFFPCDCPYSIQLSVIGLCEGLITFTRIFSPDTACEVIEAERHSHIFYQAEPDIWMVMIMEKNKESEHVWRCDALRDILKEVHSLFVMFYGSLRSLLDKQPSGDLARSHLYSFITDYLSDFHSGKKFQMPSFRECLGERGTVQMLTVGREAAIEVQSLVTVLESSVGSSSMCYSAVLFQDLLVSTTLSPDDTVNLFTYAVMRLTPHALSSSTNSWSYLRKGTVSSVVTTASHSSTSMAALGEHRHMYNDSLPGMEGQKFNIPRALQREKWSKGKDGFIVTDSWGTEMGSATPAVWLRQAQERMYLCIYQHKSMTVILLIPVNSMSNGERDLAIVKQRVLETAAQQILRVEERLSKGWGGENAYHVRGYRYLLLDTDQNISRASPTGKVATLTKESLLALSKLREEIDLEKNRAKRDDPQHEKDVEVCIRAKNNAWVIGRITRGKELYMVLEKANETLLYASDAVEKFSSRYCNGAFSLD</sequence>
<gene>
    <name evidence="3" type="primary">v1g238755_3</name>
    <name evidence="4" type="synonym">v1g238755_5</name>
    <name evidence="4" type="ORF">g.109513</name>
    <name evidence="3" type="ORF">g.109523</name>
</gene>
<dbReference type="GO" id="GO:0016192">
    <property type="term" value="P:vesicle-mediated transport"/>
    <property type="evidence" value="ECO:0007669"/>
    <property type="project" value="InterPro"/>
</dbReference>
<comment type="similarity">
    <text evidence="1">Belongs to the CCZ1 family.</text>
</comment>
<evidence type="ECO:0000313" key="3">
    <source>
        <dbReference type="EMBL" id="JAT53001.1"/>
    </source>
</evidence>
<dbReference type="AlphaFoldDB" id="A0A1D1YEG0"/>
<organism evidence="3">
    <name type="scientific">Anthurium amnicola</name>
    <dbReference type="NCBI Taxonomy" id="1678845"/>
    <lineage>
        <taxon>Eukaryota</taxon>
        <taxon>Viridiplantae</taxon>
        <taxon>Streptophyta</taxon>
        <taxon>Embryophyta</taxon>
        <taxon>Tracheophyta</taxon>
        <taxon>Spermatophyta</taxon>
        <taxon>Magnoliopsida</taxon>
        <taxon>Liliopsida</taxon>
        <taxon>Araceae</taxon>
        <taxon>Pothoideae</taxon>
        <taxon>Potheae</taxon>
        <taxon>Anthurium</taxon>
    </lineage>
</organism>